<gene>
    <name evidence="7" type="ORF">NIES46_11320</name>
</gene>
<dbReference type="SUPFAM" id="SSF52540">
    <property type="entry name" value="P-loop containing nucleoside triphosphate hydrolases"/>
    <property type="match status" value="1"/>
</dbReference>
<keyword evidence="2" id="KW-0808">Transferase</keyword>
<evidence type="ECO:0000313" key="8">
    <source>
        <dbReference type="Proteomes" id="UP000326169"/>
    </source>
</evidence>
<keyword evidence="3" id="KW-0812">Transmembrane</keyword>
<evidence type="ECO:0000313" key="7">
    <source>
        <dbReference type="EMBL" id="GCE93083.1"/>
    </source>
</evidence>
<comment type="caution">
    <text evidence="7">The sequence shown here is derived from an EMBL/GenBank/DDBJ whole genome shotgun (WGS) entry which is preliminary data.</text>
</comment>
<evidence type="ECO:0008006" key="9">
    <source>
        <dbReference type="Google" id="ProtNLM"/>
    </source>
</evidence>
<keyword evidence="8" id="KW-1185">Reference proteome</keyword>
<evidence type="ECO:0000256" key="6">
    <source>
        <dbReference type="ARBA" id="ARBA00023180"/>
    </source>
</evidence>
<dbReference type="Gene3D" id="3.40.50.300">
    <property type="entry name" value="P-loop containing nucleotide triphosphate hydrolases"/>
    <property type="match status" value="1"/>
</dbReference>
<protein>
    <recommendedName>
        <fullName evidence="9">Sulfotransferase family protein</fullName>
    </recommendedName>
</protein>
<keyword evidence="5" id="KW-0472">Membrane</keyword>
<dbReference type="Proteomes" id="UP000326169">
    <property type="component" value="Unassembled WGS sequence"/>
</dbReference>
<dbReference type="GeneID" id="301682034"/>
<evidence type="ECO:0000256" key="2">
    <source>
        <dbReference type="ARBA" id="ARBA00022679"/>
    </source>
</evidence>
<dbReference type="InterPro" id="IPR027417">
    <property type="entry name" value="P-loop_NTPase"/>
</dbReference>
<reference evidence="7 8" key="1">
    <citation type="journal article" date="2019" name="J Genomics">
        <title>The Draft Genome of a Hydrogen-producing Cyanobacterium, Arthrospira platensis NIES-46.</title>
        <authorList>
            <person name="Suzuki S."/>
            <person name="Yamaguchi H."/>
            <person name="Kawachi M."/>
        </authorList>
    </citation>
    <scope>NUCLEOTIDE SEQUENCE [LARGE SCALE GENOMIC DNA]</scope>
    <source>
        <strain evidence="7 8">NIES-46</strain>
    </source>
</reference>
<proteinExistence type="predicted"/>
<dbReference type="RefSeq" id="WP_014276012.1">
    <property type="nucleotide sequence ID" value="NZ_BIMW01000060.1"/>
</dbReference>
<evidence type="ECO:0000256" key="4">
    <source>
        <dbReference type="ARBA" id="ARBA00022989"/>
    </source>
</evidence>
<dbReference type="InterPro" id="IPR010635">
    <property type="entry name" value="Heparan_SO4-6-sulfoTrfase"/>
</dbReference>
<dbReference type="PANTHER" id="PTHR12812:SF0">
    <property type="entry name" value="HEPARAN-SULFATE 6-O-SULFOTRANSFERASE"/>
    <property type="match status" value="1"/>
</dbReference>
<dbReference type="EMBL" id="BIMW01000060">
    <property type="protein sequence ID" value="GCE93083.1"/>
    <property type="molecule type" value="Genomic_DNA"/>
</dbReference>
<evidence type="ECO:0000256" key="1">
    <source>
        <dbReference type="ARBA" id="ARBA00004167"/>
    </source>
</evidence>
<name>A0A5M3T0G4_LIMPL</name>
<evidence type="ECO:0000256" key="3">
    <source>
        <dbReference type="ARBA" id="ARBA00022692"/>
    </source>
</evidence>
<organism evidence="7 8">
    <name type="scientific">Limnospira platensis NIES-46</name>
    <dbReference type="NCBI Taxonomy" id="1236695"/>
    <lineage>
        <taxon>Bacteria</taxon>
        <taxon>Bacillati</taxon>
        <taxon>Cyanobacteriota</taxon>
        <taxon>Cyanophyceae</taxon>
        <taxon>Oscillatoriophycideae</taxon>
        <taxon>Oscillatoriales</taxon>
        <taxon>Sirenicapillariaceae</taxon>
        <taxon>Limnospira</taxon>
    </lineage>
</organism>
<accession>A0A5M3T0G4</accession>
<sequence>MTEFSEKLPNNTFLFIHIPKTAGTSFRSQIEKKLKCIFEYGADPKTSPLVHETIDKGDLTSFVKSFKSEGFEAIYGHFEVAKYQPIVDPGTKFATFLRHPIQRSISNYEHFRRHYGYDKSVEEFFSNPHFSNQQSKALEGIELDQLFFVGITERYSDSIKLFNKLTNLDIKDVQINYNPQKKVDEQYELDSESLKLIESKNEKDLDLYCKAQSIFERRLEEIM</sequence>
<dbReference type="PANTHER" id="PTHR12812">
    <property type="entry name" value="HEPARAN SULFATE 6-O-SULFOTRANSFERASE 3"/>
    <property type="match status" value="1"/>
</dbReference>
<evidence type="ECO:0000256" key="5">
    <source>
        <dbReference type="ARBA" id="ARBA00023136"/>
    </source>
</evidence>
<keyword evidence="6" id="KW-0325">Glycoprotein</keyword>
<comment type="subcellular location">
    <subcellularLocation>
        <location evidence="1">Membrane</location>
        <topology evidence="1">Single-pass membrane protein</topology>
    </subcellularLocation>
</comment>
<keyword evidence="4" id="KW-1133">Transmembrane helix</keyword>